<sequence>MLLLLFVMRFFRISMTFGPWRRMEMSEKKHGKGLFNPSAPAMSDEGKKRTFAKPANSKSARSAAVTEPVPEVTDEYIEIPSKLVRNWRFKDRTAVELEDDPEYSALVDEIREQGVISPITVRPIEGASADGFQYEEVVGFKRLSACKALGIDVPAHVRELSDLEAARLQKSENTGRSAPSAWSLGQHYKTLLEQGMAETQTQLAASLGIDRVTLTNLLRIANNIPDDISKSIKLHRLGSTALLKMVSLLGEKAGRSSEAMVDRIVEFADEFNEKPEKSSTILAKIEASFDSSTQKSLSGSTFRSQKGKALSVKPGKDKLSVTMHAAALSVASPEEITEALTKFLEAKGLTLEEAKNSK</sequence>
<dbReference type="Pfam" id="PF02195">
    <property type="entry name" value="ParB_N"/>
    <property type="match status" value="1"/>
</dbReference>
<dbReference type="InterPro" id="IPR037972">
    <property type="entry name" value="RepB_N"/>
</dbReference>
<organism evidence="4 5">
    <name type="scientific">Marinobacter halodurans</name>
    <dbReference type="NCBI Taxonomy" id="2528979"/>
    <lineage>
        <taxon>Bacteria</taxon>
        <taxon>Pseudomonadati</taxon>
        <taxon>Pseudomonadota</taxon>
        <taxon>Gammaproteobacteria</taxon>
        <taxon>Pseudomonadales</taxon>
        <taxon>Marinobacteraceae</taxon>
        <taxon>Marinobacter</taxon>
    </lineage>
</organism>
<dbReference type="Proteomes" id="UP000313645">
    <property type="component" value="Unassembled WGS sequence"/>
</dbReference>
<dbReference type="InterPro" id="IPR036086">
    <property type="entry name" value="ParB/Sulfiredoxin_sf"/>
</dbReference>
<protein>
    <submittedName>
        <fullName evidence="4">ParB/RepB/Spo0J family partition protein</fullName>
    </submittedName>
</protein>
<name>A0ABY1ZPI9_9GAMM</name>
<reference evidence="4 5" key="1">
    <citation type="submission" date="2019-02" db="EMBL/GenBank/DDBJ databases">
        <title>Marinobacter halodurans sp. nov., a marine bacterium isolated from sea tidal flat.</title>
        <authorList>
            <person name="Yoo Y."/>
            <person name="Lee D.W."/>
            <person name="Kim B.S."/>
            <person name="Kim J.-J."/>
        </authorList>
    </citation>
    <scope>NUCLEOTIDE SEQUENCE [LARGE SCALE GENOMIC DNA]</scope>
    <source>
        <strain evidence="4 5">YJ-S3-2</strain>
    </source>
</reference>
<evidence type="ECO:0000256" key="2">
    <source>
        <dbReference type="SAM" id="MobiDB-lite"/>
    </source>
</evidence>
<evidence type="ECO:0000313" key="4">
    <source>
        <dbReference type="EMBL" id="TBW57488.1"/>
    </source>
</evidence>
<evidence type="ECO:0000259" key="3">
    <source>
        <dbReference type="SMART" id="SM00470"/>
    </source>
</evidence>
<dbReference type="InterPro" id="IPR004437">
    <property type="entry name" value="ParB/RepB/Spo0J"/>
</dbReference>
<dbReference type="SUPFAM" id="SSF109709">
    <property type="entry name" value="KorB DNA-binding domain-like"/>
    <property type="match status" value="1"/>
</dbReference>
<dbReference type="CDD" id="cd16405">
    <property type="entry name" value="RepB_like_N"/>
    <property type="match status" value="1"/>
</dbReference>
<dbReference type="Gene3D" id="1.10.10.2830">
    <property type="match status" value="1"/>
</dbReference>
<comment type="similarity">
    <text evidence="1">Belongs to the ParB family.</text>
</comment>
<dbReference type="InterPro" id="IPR003115">
    <property type="entry name" value="ParB_N"/>
</dbReference>
<feature type="domain" description="ParB-like N-terminal" evidence="3">
    <location>
        <begin position="77"/>
        <end position="174"/>
    </location>
</feature>
<evidence type="ECO:0000256" key="1">
    <source>
        <dbReference type="ARBA" id="ARBA00006295"/>
    </source>
</evidence>
<dbReference type="SUPFAM" id="SSF110849">
    <property type="entry name" value="ParB/Sulfiredoxin"/>
    <property type="match status" value="1"/>
</dbReference>
<comment type="caution">
    <text evidence="4">The sequence shown here is derived from an EMBL/GenBank/DDBJ whole genome shotgun (WGS) entry which is preliminary data.</text>
</comment>
<accession>A0ABY1ZPI9</accession>
<gene>
    <name evidence="4" type="ORF">EZI54_07455</name>
</gene>
<dbReference type="SMART" id="SM00470">
    <property type="entry name" value="ParB"/>
    <property type="match status" value="1"/>
</dbReference>
<dbReference type="PANTHER" id="PTHR33375:SF1">
    <property type="entry name" value="CHROMOSOME-PARTITIONING PROTEIN PARB-RELATED"/>
    <property type="match status" value="1"/>
</dbReference>
<evidence type="ECO:0000313" key="5">
    <source>
        <dbReference type="Proteomes" id="UP000313645"/>
    </source>
</evidence>
<keyword evidence="5" id="KW-1185">Reference proteome</keyword>
<dbReference type="InterPro" id="IPR050336">
    <property type="entry name" value="Chromosome_partition/occlusion"/>
</dbReference>
<feature type="region of interest" description="Disordered" evidence="2">
    <location>
        <begin position="31"/>
        <end position="65"/>
    </location>
</feature>
<dbReference type="Gene3D" id="3.90.1530.30">
    <property type="match status" value="1"/>
</dbReference>
<dbReference type="NCBIfam" id="TIGR00180">
    <property type="entry name" value="parB_part"/>
    <property type="match status" value="1"/>
</dbReference>
<dbReference type="PANTHER" id="PTHR33375">
    <property type="entry name" value="CHROMOSOME-PARTITIONING PROTEIN PARB-RELATED"/>
    <property type="match status" value="1"/>
</dbReference>
<dbReference type="EMBL" id="SJDL01000008">
    <property type="protein sequence ID" value="TBW57488.1"/>
    <property type="molecule type" value="Genomic_DNA"/>
</dbReference>
<proteinExistence type="inferred from homology"/>